<dbReference type="InterPro" id="IPR035965">
    <property type="entry name" value="PAS-like_dom_sf"/>
</dbReference>
<gene>
    <name evidence="2" type="ORF">SAMN04489727_3968</name>
</gene>
<feature type="domain" description="HTH luxR-type" evidence="1">
    <location>
        <begin position="107"/>
        <end position="172"/>
    </location>
</feature>
<dbReference type="GO" id="GO:0006355">
    <property type="term" value="P:regulation of DNA-templated transcription"/>
    <property type="evidence" value="ECO:0007669"/>
    <property type="project" value="InterPro"/>
</dbReference>
<reference evidence="3" key="1">
    <citation type="submission" date="2016-10" db="EMBL/GenBank/DDBJ databases">
        <authorList>
            <person name="Varghese N."/>
            <person name="Submissions S."/>
        </authorList>
    </citation>
    <scope>NUCLEOTIDE SEQUENCE [LARGE SCALE GENOMIC DNA]</scope>
    <source>
        <strain evidence="3">DSM 44544</strain>
    </source>
</reference>
<dbReference type="SUPFAM" id="SSF46894">
    <property type="entry name" value="C-terminal effector domain of the bipartite response regulators"/>
    <property type="match status" value="1"/>
</dbReference>
<dbReference type="STRING" id="208445.SAMN04489727_3968"/>
<dbReference type="InterPro" id="IPR036388">
    <property type="entry name" value="WH-like_DNA-bd_sf"/>
</dbReference>
<dbReference type="SMART" id="SM00421">
    <property type="entry name" value="HTH_LUXR"/>
    <property type="match status" value="1"/>
</dbReference>
<proteinExistence type="predicted"/>
<dbReference type="InterPro" id="IPR000792">
    <property type="entry name" value="Tscrpt_reg_LuxR_C"/>
</dbReference>
<dbReference type="Pfam" id="PF00196">
    <property type="entry name" value="GerE"/>
    <property type="match status" value="1"/>
</dbReference>
<evidence type="ECO:0000259" key="1">
    <source>
        <dbReference type="PROSITE" id="PS50043"/>
    </source>
</evidence>
<organism evidence="2 3">
    <name type="scientific">Amycolatopsis tolypomycina</name>
    <dbReference type="NCBI Taxonomy" id="208445"/>
    <lineage>
        <taxon>Bacteria</taxon>
        <taxon>Bacillati</taxon>
        <taxon>Actinomycetota</taxon>
        <taxon>Actinomycetes</taxon>
        <taxon>Pseudonocardiales</taxon>
        <taxon>Pseudonocardiaceae</taxon>
        <taxon>Amycolatopsis</taxon>
    </lineage>
</organism>
<protein>
    <submittedName>
        <fullName evidence="2">PAS domain S-box-containing protein</fullName>
    </submittedName>
</protein>
<dbReference type="InterPro" id="IPR000014">
    <property type="entry name" value="PAS"/>
</dbReference>
<dbReference type="Pfam" id="PF08448">
    <property type="entry name" value="PAS_4"/>
    <property type="match status" value="1"/>
</dbReference>
<dbReference type="Proteomes" id="UP000199622">
    <property type="component" value="Unassembled WGS sequence"/>
</dbReference>
<evidence type="ECO:0000313" key="2">
    <source>
        <dbReference type="EMBL" id="SEC49714.1"/>
    </source>
</evidence>
<dbReference type="CDD" id="cd00130">
    <property type="entry name" value="PAS"/>
    <property type="match status" value="1"/>
</dbReference>
<keyword evidence="3" id="KW-1185">Reference proteome</keyword>
<dbReference type="InterPro" id="IPR016032">
    <property type="entry name" value="Sig_transdc_resp-reg_C-effctor"/>
</dbReference>
<dbReference type="PROSITE" id="PS50043">
    <property type="entry name" value="HTH_LUXR_2"/>
    <property type="match status" value="1"/>
</dbReference>
<dbReference type="SUPFAM" id="SSF55785">
    <property type="entry name" value="PYP-like sensor domain (PAS domain)"/>
    <property type="match status" value="1"/>
</dbReference>
<sequence>MSEAWHVACVDEAFRVLTAEPAFGELFGASAFELRHRGLLDFLHPDCADGPRRALTALAAGTRPEATERVVLRGPGGTVVAAEVAALALAGSRRIVVAVRRAADRPQRTRPPLLTPLEALVLEGLAAGVPTTELARRAHLSRQGVEYHVGALVRRFAVPNRTALVAKAHATGLYTAETWPPRVDPRRLDGTRKAAGS</sequence>
<dbReference type="InterPro" id="IPR013656">
    <property type="entry name" value="PAS_4"/>
</dbReference>
<dbReference type="GO" id="GO:0003677">
    <property type="term" value="F:DNA binding"/>
    <property type="evidence" value="ECO:0007669"/>
    <property type="project" value="InterPro"/>
</dbReference>
<dbReference type="Gene3D" id="3.30.450.20">
    <property type="entry name" value="PAS domain"/>
    <property type="match status" value="1"/>
</dbReference>
<evidence type="ECO:0000313" key="3">
    <source>
        <dbReference type="Proteomes" id="UP000199622"/>
    </source>
</evidence>
<dbReference type="OrthoDB" id="46486at2"/>
<accession>A0A1H4T0L3</accession>
<dbReference type="Gene3D" id="1.10.10.10">
    <property type="entry name" value="Winged helix-like DNA-binding domain superfamily/Winged helix DNA-binding domain"/>
    <property type="match status" value="1"/>
</dbReference>
<name>A0A1H4T0L3_9PSEU</name>
<dbReference type="AlphaFoldDB" id="A0A1H4T0L3"/>
<dbReference type="RefSeq" id="WP_091309464.1">
    <property type="nucleotide sequence ID" value="NZ_FNSO01000004.1"/>
</dbReference>
<dbReference type="EMBL" id="FNSO01000004">
    <property type="protein sequence ID" value="SEC49714.1"/>
    <property type="molecule type" value="Genomic_DNA"/>
</dbReference>